<name>A0ABQ9UK80_SAGOE</name>
<evidence type="ECO:0000256" key="1">
    <source>
        <dbReference type="SAM" id="MobiDB-lite"/>
    </source>
</evidence>
<keyword evidence="3" id="KW-1185">Reference proteome</keyword>
<evidence type="ECO:0000313" key="3">
    <source>
        <dbReference type="Proteomes" id="UP001266305"/>
    </source>
</evidence>
<comment type="caution">
    <text evidence="2">The sequence shown here is derived from an EMBL/GenBank/DDBJ whole genome shotgun (WGS) entry which is preliminary data.</text>
</comment>
<reference evidence="2 3" key="1">
    <citation type="submission" date="2023-05" db="EMBL/GenBank/DDBJ databases">
        <title>B98-5 Cell Line De Novo Hybrid Assembly: An Optical Mapping Approach.</title>
        <authorList>
            <person name="Kananen K."/>
            <person name="Auerbach J.A."/>
            <person name="Kautto E."/>
            <person name="Blachly J.S."/>
        </authorList>
    </citation>
    <scope>NUCLEOTIDE SEQUENCE [LARGE SCALE GENOMIC DNA]</scope>
    <source>
        <strain evidence="2">B95-8</strain>
        <tissue evidence="2">Cell line</tissue>
    </source>
</reference>
<dbReference type="Proteomes" id="UP001266305">
    <property type="component" value="Unassembled WGS sequence"/>
</dbReference>
<accession>A0ABQ9UK80</accession>
<gene>
    <name evidence="2" type="ORF">P7K49_022717</name>
</gene>
<dbReference type="InterPro" id="IPR029512">
    <property type="entry name" value="CCDC154"/>
</dbReference>
<sequence>MKLENCIQANKTIQNLKFNSEARLVRKPWAATTRHPTAPSAPPPSPQPAPWQTPTSVSERLALGSVSLKTMASGLLGDKPPVYHPLPRVRLLGDAGIPVPQRTQEMAALRETVLRLWSEEGPRALLGSQKALPSVARQQVFIKDEAPGEVAPVNCWGVYQAVRACGAERGGEAPGSRLPKPGGAQSLGSHDSSCLDEPGLAAGFALHGTPAPLGCQSPPGWKGLGWGLHRGTQASPRQNLP</sequence>
<feature type="compositionally biased region" description="Pro residues" evidence="1">
    <location>
        <begin position="39"/>
        <end position="51"/>
    </location>
</feature>
<feature type="region of interest" description="Disordered" evidence="1">
    <location>
        <begin position="169"/>
        <end position="192"/>
    </location>
</feature>
<evidence type="ECO:0000313" key="2">
    <source>
        <dbReference type="EMBL" id="KAK2097266.1"/>
    </source>
</evidence>
<feature type="region of interest" description="Disordered" evidence="1">
    <location>
        <begin position="31"/>
        <end position="56"/>
    </location>
</feature>
<dbReference type="PANTHER" id="PTHR35153:SF1">
    <property type="entry name" value="COILED-COIL DOMAIN-CONTAINING PROTEIN 154"/>
    <property type="match status" value="1"/>
</dbReference>
<proteinExistence type="predicted"/>
<organism evidence="2 3">
    <name type="scientific">Saguinus oedipus</name>
    <name type="common">Cotton-top tamarin</name>
    <name type="synonym">Oedipomidas oedipus</name>
    <dbReference type="NCBI Taxonomy" id="9490"/>
    <lineage>
        <taxon>Eukaryota</taxon>
        <taxon>Metazoa</taxon>
        <taxon>Chordata</taxon>
        <taxon>Craniata</taxon>
        <taxon>Vertebrata</taxon>
        <taxon>Euteleostomi</taxon>
        <taxon>Mammalia</taxon>
        <taxon>Eutheria</taxon>
        <taxon>Euarchontoglires</taxon>
        <taxon>Primates</taxon>
        <taxon>Haplorrhini</taxon>
        <taxon>Platyrrhini</taxon>
        <taxon>Cebidae</taxon>
        <taxon>Callitrichinae</taxon>
        <taxon>Saguinus</taxon>
    </lineage>
</organism>
<dbReference type="Pfam" id="PF15450">
    <property type="entry name" value="CCDC154"/>
    <property type="match status" value="1"/>
</dbReference>
<dbReference type="EMBL" id="JASSZA010000011">
    <property type="protein sequence ID" value="KAK2097266.1"/>
    <property type="molecule type" value="Genomic_DNA"/>
</dbReference>
<protein>
    <submittedName>
        <fullName evidence="2">Uncharacterized protein</fullName>
    </submittedName>
</protein>
<dbReference type="PANTHER" id="PTHR35153">
    <property type="entry name" value="COILED-COIL DOMAIN-CONTAINING PROTEIN 154"/>
    <property type="match status" value="1"/>
</dbReference>